<keyword evidence="2" id="KW-0378">Hydrolase</keyword>
<keyword evidence="10" id="KW-1185">Reference proteome</keyword>
<dbReference type="InterPro" id="IPR027417">
    <property type="entry name" value="P-loop_NTPase"/>
</dbReference>
<evidence type="ECO:0000313" key="9">
    <source>
        <dbReference type="Proteomes" id="UP000249203"/>
    </source>
</evidence>
<dbReference type="PROSITE" id="PS51194">
    <property type="entry name" value="HELICASE_CTER"/>
    <property type="match status" value="1"/>
</dbReference>
<dbReference type="InterPro" id="IPR007502">
    <property type="entry name" value="Helicase-assoc_dom"/>
</dbReference>
<dbReference type="CDD" id="cd18791">
    <property type="entry name" value="SF2_C_RHA"/>
    <property type="match status" value="1"/>
</dbReference>
<evidence type="ECO:0000256" key="2">
    <source>
        <dbReference type="ARBA" id="ARBA00022801"/>
    </source>
</evidence>
<dbReference type="Gene3D" id="3.40.50.300">
    <property type="entry name" value="P-loop containing nucleotide triphosphate hydrolases"/>
    <property type="match status" value="2"/>
</dbReference>
<dbReference type="PANTHER" id="PTHR18934:SF99">
    <property type="entry name" value="ATP-DEPENDENT RNA HELICASE DHX37-RELATED"/>
    <property type="match status" value="1"/>
</dbReference>
<dbReference type="GO" id="GO:0016787">
    <property type="term" value="F:hydrolase activity"/>
    <property type="evidence" value="ECO:0007669"/>
    <property type="project" value="UniProtKB-KW"/>
</dbReference>
<organism evidence="7 9">
    <name type="scientific">Aliidiomarina maris</name>
    <dbReference type="NCBI Taxonomy" id="531312"/>
    <lineage>
        <taxon>Bacteria</taxon>
        <taxon>Pseudomonadati</taxon>
        <taxon>Pseudomonadota</taxon>
        <taxon>Gammaproteobacteria</taxon>
        <taxon>Alteromonadales</taxon>
        <taxon>Idiomarinaceae</taxon>
        <taxon>Aliidiomarina</taxon>
    </lineage>
</organism>
<dbReference type="Pfam" id="PF11898">
    <property type="entry name" value="DUF3418"/>
    <property type="match status" value="1"/>
</dbReference>
<evidence type="ECO:0000313" key="10">
    <source>
        <dbReference type="Proteomes" id="UP000287865"/>
    </source>
</evidence>
<comment type="caution">
    <text evidence="7">The sequence shown here is derived from an EMBL/GenBank/DDBJ whole genome shotgun (WGS) entry which is preliminary data.</text>
</comment>
<dbReference type="InterPro" id="IPR003593">
    <property type="entry name" value="AAA+_ATPase"/>
</dbReference>
<evidence type="ECO:0000259" key="6">
    <source>
        <dbReference type="PROSITE" id="PS51194"/>
    </source>
</evidence>
<sequence>MNASIQALAQAIPLCRSADRFKLSQQLKRLKQLSGEQRDQAEQQLTHAIQASIQQVATRTAALPKISFPESLPVVAHQSGIRDAIANHQVVIVAGETGSGKTTQLPKILLSMGYGAKGIIAHTQPRRLAARSVATRIAEELGQSVGASVGYKVRFQDTSSDQGSVKLMTDGVLLAELQNDRYLSQYEVIIIDEAHERSLNIDFLLGVMHQLLPKRPDLKLIITSATIETERFSKHFNDAPVISVEGRTFPVETWYRPLNDSDDQDMYQGIVAACAELIAYGPGDILVFLSGEREIRDSADALNDAYRAGELGRQTGLEVVPLFARLSASEQNRIFQPHAGRRIVLATNVAETSLTVPGIRYVVDPGFARLSRYSYRTKVQRLPIEPVSQASANQRQGRCGRVGPGVCIRLYSEDDFLSRPDYTDPEILRTNLASVILQMTSLRLGDIRQFPFLQRPDERFVNDGLSLLEELHAIHSRRQRELRLTDSGRMLARLPIDPRLARMVLAARDTSAVRELMIITAALSIQDPRERPADAKQKSDEKHARFHHPQSDFMAYLSLWDYLQAQQKSLSNSQFRKLCKQEYIHYLRVREWQDLYTQLRQTVRELKLPINDEPASLEQVHQALLAGLLSHIGMKDEGHEFHGARGRKFYVFPGSGLFKKPPKWLMASELVETSRLFARTVGMIKPEWVEPLAKHLVKRSHSEPHFEKKRGAVVAFEQVSLYGVVIVPKRKVQYGPIDAVVAREIYIREALVNGQISEHSAKPLGFIAKNLATIEQIQALEDKSRRRDILVDEEALFTCYEQVLPADIYDDRSLARWYRQAQRRSPDILVFTREQLMLQEASFVTEQSYPDEWRQGSLSLPLSYQFDPNAEDDGVSVELPVGILNQVQDDGFDWLIPALREELVVALIKSLPKRLRRNFVPAPNYAQAALQAMQVGEGSLLDGLSRVLKRMSGVSLTTEDWDLSTLPVHLRMNFKVFDNDGNLLAQGRDLKALQHQLQGQVKATLVATAGDSIEQQGLTQWSFGELPQSIEKHQGRFAIRAYPALRDTKDSVAIELFDNPERAAMAHQQGLRRLVLLNVPSPLKYLRENLPNKSKLAMYFNPWGRVEALIEDCIDAAIDALLASMQVNDEASFKQALDTIRAELNTVTLDIAKAVERCLVLSHGLQKNLKGKIPFDQVQSYADIKAHLNTLVFKGFVSEFGRGRLADIERYLKALQQRQEKLAVDPNRDRLRMLTIEKLESQWQAKLKQVPKGDSPSEALLNFRWMLEELRVSLFAQQLGTAYPVSEQRLQQALAAL</sequence>
<keyword evidence="4" id="KW-0067">ATP-binding</keyword>
<dbReference type="FunFam" id="1.20.120.1080:FF:000005">
    <property type="entry name" value="ATP-dependent helicase HrpA"/>
    <property type="match status" value="1"/>
</dbReference>
<dbReference type="Pfam" id="PF00270">
    <property type="entry name" value="DEAD"/>
    <property type="match status" value="1"/>
</dbReference>
<evidence type="ECO:0000259" key="5">
    <source>
        <dbReference type="PROSITE" id="PS51192"/>
    </source>
</evidence>
<reference evidence="7 9" key="2">
    <citation type="submission" date="2018-06" db="EMBL/GenBank/DDBJ databases">
        <title>Genomic Encyclopedia of Type Strains, Phase III (KMG-III): the genomes of soil and plant-associated and newly described type strains.</title>
        <authorList>
            <person name="Whitman W."/>
        </authorList>
    </citation>
    <scope>NUCLEOTIDE SEQUENCE [LARGE SCALE GENOMIC DNA]</scope>
    <source>
        <strain evidence="7 9">CGMCC 1.15366</strain>
    </source>
</reference>
<dbReference type="EMBL" id="QLMD01000004">
    <property type="protein sequence ID" value="RAJ98844.1"/>
    <property type="molecule type" value="Genomic_DNA"/>
</dbReference>
<dbReference type="InterPro" id="IPR014001">
    <property type="entry name" value="Helicase_ATP-bd"/>
</dbReference>
<keyword evidence="1" id="KW-0547">Nucleotide-binding</keyword>
<protein>
    <submittedName>
        <fullName evidence="8">ATP-dependent RNA helicase HrpA</fullName>
    </submittedName>
    <submittedName>
        <fullName evidence="7">ATP-dependent helicase HrpA</fullName>
    </submittedName>
</protein>
<dbReference type="SUPFAM" id="SSF52540">
    <property type="entry name" value="P-loop containing nucleoside triphosphate hydrolases"/>
    <property type="match status" value="1"/>
</dbReference>
<dbReference type="InterPro" id="IPR001650">
    <property type="entry name" value="Helicase_C-like"/>
</dbReference>
<dbReference type="Pfam" id="PF00271">
    <property type="entry name" value="Helicase_C"/>
    <property type="match status" value="1"/>
</dbReference>
<proteinExistence type="predicted"/>
<evidence type="ECO:0000313" key="7">
    <source>
        <dbReference type="EMBL" id="RAJ98844.1"/>
    </source>
</evidence>
<dbReference type="InterPro" id="IPR024590">
    <property type="entry name" value="HrpA_C"/>
</dbReference>
<dbReference type="SMART" id="SM00847">
    <property type="entry name" value="HA2"/>
    <property type="match status" value="1"/>
</dbReference>
<dbReference type="PANTHER" id="PTHR18934">
    <property type="entry name" value="ATP-DEPENDENT RNA HELICASE"/>
    <property type="match status" value="1"/>
</dbReference>
<dbReference type="SMART" id="SM00382">
    <property type="entry name" value="AAA"/>
    <property type="match status" value="1"/>
</dbReference>
<dbReference type="InterPro" id="IPR011545">
    <property type="entry name" value="DEAD/DEAH_box_helicase_dom"/>
</dbReference>
<evidence type="ECO:0000313" key="8">
    <source>
        <dbReference type="EMBL" id="RUO24990.1"/>
    </source>
</evidence>
<feature type="domain" description="Helicase ATP-binding" evidence="5">
    <location>
        <begin position="82"/>
        <end position="245"/>
    </location>
</feature>
<dbReference type="NCBIfam" id="NF008348">
    <property type="entry name" value="PRK11131.1"/>
    <property type="match status" value="1"/>
</dbReference>
<evidence type="ECO:0000256" key="1">
    <source>
        <dbReference type="ARBA" id="ARBA00022741"/>
    </source>
</evidence>
<name>A0A327X0M8_9GAMM</name>
<dbReference type="InterPro" id="IPR010222">
    <property type="entry name" value="RNA_helicase_HrpA"/>
</dbReference>
<dbReference type="Proteomes" id="UP000249203">
    <property type="component" value="Unassembled WGS sequence"/>
</dbReference>
<dbReference type="SMART" id="SM00487">
    <property type="entry name" value="DEXDc"/>
    <property type="match status" value="1"/>
</dbReference>
<dbReference type="OrthoDB" id="9805617at2"/>
<feature type="domain" description="Helicase C-terminal" evidence="6">
    <location>
        <begin position="265"/>
        <end position="443"/>
    </location>
</feature>
<dbReference type="GO" id="GO:0005524">
    <property type="term" value="F:ATP binding"/>
    <property type="evidence" value="ECO:0007669"/>
    <property type="project" value="UniProtKB-KW"/>
</dbReference>
<dbReference type="GO" id="GO:0003723">
    <property type="term" value="F:RNA binding"/>
    <property type="evidence" value="ECO:0007669"/>
    <property type="project" value="TreeGrafter"/>
</dbReference>
<gene>
    <name evidence="8" type="primary">hrpA</name>
    <name evidence="7" type="ORF">B0I24_10445</name>
    <name evidence="8" type="ORF">CWE07_05800</name>
</gene>
<dbReference type="EMBL" id="PIPK01000004">
    <property type="protein sequence ID" value="RUO24990.1"/>
    <property type="molecule type" value="Genomic_DNA"/>
</dbReference>
<dbReference type="InterPro" id="IPR011709">
    <property type="entry name" value="DEAD-box_helicase_OB_fold"/>
</dbReference>
<dbReference type="Pfam" id="PF21010">
    <property type="entry name" value="HA2_C"/>
    <property type="match status" value="1"/>
</dbReference>
<dbReference type="RefSeq" id="WP_111568937.1">
    <property type="nucleotide sequence ID" value="NZ_PIPK01000004.1"/>
</dbReference>
<dbReference type="GO" id="GO:0003724">
    <property type="term" value="F:RNA helicase activity"/>
    <property type="evidence" value="ECO:0007669"/>
    <property type="project" value="InterPro"/>
</dbReference>
<dbReference type="SMART" id="SM00490">
    <property type="entry name" value="HELICc"/>
    <property type="match status" value="1"/>
</dbReference>
<dbReference type="Gene3D" id="1.20.120.1080">
    <property type="match status" value="1"/>
</dbReference>
<accession>A0A327X0M8</accession>
<dbReference type="NCBIfam" id="TIGR01967">
    <property type="entry name" value="DEAH_box_HrpA"/>
    <property type="match status" value="1"/>
</dbReference>
<evidence type="ECO:0000256" key="4">
    <source>
        <dbReference type="ARBA" id="ARBA00022840"/>
    </source>
</evidence>
<dbReference type="FunFam" id="3.40.50.300:FF:001922">
    <property type="entry name" value="DEAH (Asp-Glu-Ala-His) box polypeptide 29"/>
    <property type="match status" value="1"/>
</dbReference>
<reference evidence="8 10" key="1">
    <citation type="journal article" date="2018" name="Front. Microbiol.">
        <title>Genome-Based Analysis Reveals the Taxonomy and Diversity of the Family Idiomarinaceae.</title>
        <authorList>
            <person name="Liu Y."/>
            <person name="Lai Q."/>
            <person name="Shao Z."/>
        </authorList>
    </citation>
    <scope>NUCLEOTIDE SEQUENCE [LARGE SCALE GENOMIC DNA]</scope>
    <source>
        <strain evidence="8 10">CF12-14</strain>
    </source>
</reference>
<keyword evidence="3 7" id="KW-0347">Helicase</keyword>
<dbReference type="Pfam" id="PF07717">
    <property type="entry name" value="OB_NTP_bind"/>
    <property type="match status" value="1"/>
</dbReference>
<evidence type="ECO:0000256" key="3">
    <source>
        <dbReference type="ARBA" id="ARBA00022806"/>
    </source>
</evidence>
<dbReference type="PROSITE" id="PS51192">
    <property type="entry name" value="HELICASE_ATP_BIND_1"/>
    <property type="match status" value="1"/>
</dbReference>
<dbReference type="Proteomes" id="UP000287865">
    <property type="component" value="Unassembled WGS sequence"/>
</dbReference>